<feature type="transmembrane region" description="Helical" evidence="1">
    <location>
        <begin position="259"/>
        <end position="282"/>
    </location>
</feature>
<proteinExistence type="predicted"/>
<protein>
    <submittedName>
        <fullName evidence="2">Uncharacterized protein</fullName>
    </submittedName>
</protein>
<dbReference type="Proteomes" id="UP000002630">
    <property type="component" value="Unassembled WGS sequence"/>
</dbReference>
<keyword evidence="3" id="KW-1185">Reference proteome</keyword>
<gene>
    <name evidence="2" type="ORF">Esi_0430_0010</name>
</gene>
<organism evidence="2 3">
    <name type="scientific">Ectocarpus siliculosus</name>
    <name type="common">Brown alga</name>
    <name type="synonym">Conferva siliculosa</name>
    <dbReference type="NCBI Taxonomy" id="2880"/>
    <lineage>
        <taxon>Eukaryota</taxon>
        <taxon>Sar</taxon>
        <taxon>Stramenopiles</taxon>
        <taxon>Ochrophyta</taxon>
        <taxon>PX clade</taxon>
        <taxon>Phaeophyceae</taxon>
        <taxon>Ectocarpales</taxon>
        <taxon>Ectocarpaceae</taxon>
        <taxon>Ectocarpus</taxon>
    </lineage>
</organism>
<keyword evidence="1" id="KW-1133">Transmembrane helix</keyword>
<dbReference type="EMBL" id="FN649760">
    <property type="protein sequence ID" value="CBN79736.1"/>
    <property type="molecule type" value="Genomic_DNA"/>
</dbReference>
<evidence type="ECO:0000313" key="2">
    <source>
        <dbReference type="EMBL" id="CBN79736.1"/>
    </source>
</evidence>
<dbReference type="OrthoDB" id="10360981at2759"/>
<reference evidence="2 3" key="1">
    <citation type="journal article" date="2010" name="Nature">
        <title>The Ectocarpus genome and the independent evolution of multicellularity in brown algae.</title>
        <authorList>
            <person name="Cock J.M."/>
            <person name="Sterck L."/>
            <person name="Rouze P."/>
            <person name="Scornet D."/>
            <person name="Allen A.E."/>
            <person name="Amoutzias G."/>
            <person name="Anthouard V."/>
            <person name="Artiguenave F."/>
            <person name="Aury J.M."/>
            <person name="Badger J.H."/>
            <person name="Beszteri B."/>
            <person name="Billiau K."/>
            <person name="Bonnet E."/>
            <person name="Bothwell J.H."/>
            <person name="Bowler C."/>
            <person name="Boyen C."/>
            <person name="Brownlee C."/>
            <person name="Carrano C.J."/>
            <person name="Charrier B."/>
            <person name="Cho G.Y."/>
            <person name="Coelho S.M."/>
            <person name="Collen J."/>
            <person name="Corre E."/>
            <person name="Da Silva C."/>
            <person name="Delage L."/>
            <person name="Delaroque N."/>
            <person name="Dittami S.M."/>
            <person name="Doulbeau S."/>
            <person name="Elias M."/>
            <person name="Farnham G."/>
            <person name="Gachon C.M."/>
            <person name="Gschloessl B."/>
            <person name="Heesch S."/>
            <person name="Jabbari K."/>
            <person name="Jubin C."/>
            <person name="Kawai H."/>
            <person name="Kimura K."/>
            <person name="Kloareg B."/>
            <person name="Kupper F.C."/>
            <person name="Lang D."/>
            <person name="Le Bail A."/>
            <person name="Leblanc C."/>
            <person name="Lerouge P."/>
            <person name="Lohr M."/>
            <person name="Lopez P.J."/>
            <person name="Martens C."/>
            <person name="Maumus F."/>
            <person name="Michel G."/>
            <person name="Miranda-Saavedra D."/>
            <person name="Morales J."/>
            <person name="Moreau H."/>
            <person name="Motomura T."/>
            <person name="Nagasato C."/>
            <person name="Napoli C.A."/>
            <person name="Nelson D.R."/>
            <person name="Nyvall-Collen P."/>
            <person name="Peters A.F."/>
            <person name="Pommier C."/>
            <person name="Potin P."/>
            <person name="Poulain J."/>
            <person name="Quesneville H."/>
            <person name="Read B."/>
            <person name="Rensing S.A."/>
            <person name="Ritter A."/>
            <person name="Rousvoal S."/>
            <person name="Samanta M."/>
            <person name="Samson G."/>
            <person name="Schroeder D.C."/>
            <person name="Segurens B."/>
            <person name="Strittmatter M."/>
            <person name="Tonon T."/>
            <person name="Tregear J.W."/>
            <person name="Valentin K."/>
            <person name="von Dassow P."/>
            <person name="Yamagishi T."/>
            <person name="Van de Peer Y."/>
            <person name="Wincker P."/>
        </authorList>
    </citation>
    <scope>NUCLEOTIDE SEQUENCE [LARGE SCALE GENOMIC DNA]</scope>
    <source>
        <strain evidence="3">Ec32 / CCAP1310/4</strain>
    </source>
</reference>
<evidence type="ECO:0000256" key="1">
    <source>
        <dbReference type="SAM" id="Phobius"/>
    </source>
</evidence>
<dbReference type="InParanoid" id="D8LN92"/>
<sequence>MATDADRANGVGAFYDELGCAGAQSGTGFVGCSLGDVPNCRLCVFHRALYSQNILEGEEVPFVDCPCCVPEVYEVGGDIDCDFVASAPPIPVPAATPLPTMAPQAAPTMVPGVTSAPPAEDEASVGVATLAPVMAVTPAPTAAPVIAMEPCEVGVAGDTTGDSTLCVDISSPVDLANGIGTYYEANCEGLGCDIAGNEDCRQCIFDETAYAASGGTDALVECPCCVPVSYQLRPDSSECTWPATPSPINVEGSGGSRPVIPAAVASAVGIIGGLLSLAPFLWTS</sequence>
<accession>D8LN92</accession>
<name>D8LN92_ECTSI</name>
<dbReference type="PROSITE" id="PS51257">
    <property type="entry name" value="PROKAR_LIPOPROTEIN"/>
    <property type="match status" value="1"/>
</dbReference>
<evidence type="ECO:0000313" key="3">
    <source>
        <dbReference type="Proteomes" id="UP000002630"/>
    </source>
</evidence>
<keyword evidence="1" id="KW-0812">Transmembrane</keyword>
<dbReference type="AlphaFoldDB" id="D8LN92"/>
<keyword evidence="1" id="KW-0472">Membrane</keyword>